<sequence>MNGIRQIDYSALFISFGAGVLKILAIIIIFYLAKTIAEKLIHKSFGTLQSQKKVSATRVKTLESLTSNIIGYVLIFILIVTILQVLGIHATAVLAGAGVVGLAVGFGAQGLVSDVVTGFFLLLERQVDVGDNVTIATFSGIVEQVGLRTTHIRGFDGTLHYIPNRGITNLSNHSRADMKAIIDFSIHYPHDPELAQELIQESFNTFKADNSSIVDGPSIFAAGVGQPQGSLRIIGKTVSGERNAMKRKLMILIKETLEANGLEAPSMDQPALERKNKM</sequence>
<dbReference type="Pfam" id="PF00924">
    <property type="entry name" value="MS_channel_2nd"/>
    <property type="match status" value="1"/>
</dbReference>
<dbReference type="PANTHER" id="PTHR30460:SF0">
    <property type="entry name" value="MODERATE CONDUCTANCE MECHANOSENSITIVE CHANNEL YBIO"/>
    <property type="match status" value="1"/>
</dbReference>
<keyword evidence="3" id="KW-1003">Cell membrane</keyword>
<dbReference type="PANTHER" id="PTHR30460">
    <property type="entry name" value="MODERATE CONDUCTANCE MECHANOSENSITIVE CHANNEL YBIO"/>
    <property type="match status" value="1"/>
</dbReference>
<keyword evidence="11" id="KW-1185">Reference proteome</keyword>
<evidence type="ECO:0000256" key="5">
    <source>
        <dbReference type="ARBA" id="ARBA00022989"/>
    </source>
</evidence>
<feature type="transmembrane region" description="Helical" evidence="7">
    <location>
        <begin position="94"/>
        <end position="123"/>
    </location>
</feature>
<accession>A0ABS2QH19</accession>
<comment type="similarity">
    <text evidence="2">Belongs to the MscS (TC 1.A.23) family.</text>
</comment>
<dbReference type="InterPro" id="IPR049142">
    <property type="entry name" value="MS_channel_1st"/>
</dbReference>
<evidence type="ECO:0000259" key="8">
    <source>
        <dbReference type="Pfam" id="PF00924"/>
    </source>
</evidence>
<dbReference type="InterPro" id="IPR045276">
    <property type="entry name" value="YbiO_bact"/>
</dbReference>
<evidence type="ECO:0000256" key="6">
    <source>
        <dbReference type="ARBA" id="ARBA00023136"/>
    </source>
</evidence>
<keyword evidence="5 7" id="KW-1133">Transmembrane helix</keyword>
<feature type="domain" description="Mechanosensitive ion channel transmembrane helices 2/3" evidence="9">
    <location>
        <begin position="68"/>
        <end position="109"/>
    </location>
</feature>
<keyword evidence="4 7" id="KW-0812">Transmembrane</keyword>
<feature type="transmembrane region" description="Helical" evidence="7">
    <location>
        <begin position="69"/>
        <end position="88"/>
    </location>
</feature>
<dbReference type="SUPFAM" id="SSF82689">
    <property type="entry name" value="Mechanosensitive channel protein MscS (YggB), C-terminal domain"/>
    <property type="match status" value="1"/>
</dbReference>
<gene>
    <name evidence="10" type="ORF">JOC77_001878</name>
</gene>
<comment type="subcellular location">
    <subcellularLocation>
        <location evidence="1">Cell membrane</location>
        <topology evidence="1">Multi-pass membrane protein</topology>
    </subcellularLocation>
</comment>
<evidence type="ECO:0000256" key="4">
    <source>
        <dbReference type="ARBA" id="ARBA00022692"/>
    </source>
</evidence>
<evidence type="ECO:0000259" key="9">
    <source>
        <dbReference type="Pfam" id="PF21088"/>
    </source>
</evidence>
<dbReference type="SUPFAM" id="SSF82861">
    <property type="entry name" value="Mechanosensitive channel protein MscS (YggB), transmembrane region"/>
    <property type="match status" value="1"/>
</dbReference>
<evidence type="ECO:0000256" key="1">
    <source>
        <dbReference type="ARBA" id="ARBA00004651"/>
    </source>
</evidence>
<name>A0ABS2QH19_9BACI</name>
<protein>
    <submittedName>
        <fullName evidence="10">Small conductance mechanosensitive channel</fullName>
    </submittedName>
</protein>
<reference evidence="10 11" key="1">
    <citation type="submission" date="2021-01" db="EMBL/GenBank/DDBJ databases">
        <title>Genomic Encyclopedia of Type Strains, Phase IV (KMG-IV): sequencing the most valuable type-strain genomes for metagenomic binning, comparative biology and taxonomic classification.</title>
        <authorList>
            <person name="Goeker M."/>
        </authorList>
    </citation>
    <scope>NUCLEOTIDE SEQUENCE [LARGE SCALE GENOMIC DNA]</scope>
    <source>
        <strain evidence="10 11">DSM 105482</strain>
    </source>
</reference>
<dbReference type="InterPro" id="IPR010920">
    <property type="entry name" value="LSM_dom_sf"/>
</dbReference>
<dbReference type="EMBL" id="JAFBFI010000006">
    <property type="protein sequence ID" value="MBM7692448.1"/>
    <property type="molecule type" value="Genomic_DNA"/>
</dbReference>
<evidence type="ECO:0000256" key="2">
    <source>
        <dbReference type="ARBA" id="ARBA00008017"/>
    </source>
</evidence>
<evidence type="ECO:0000256" key="3">
    <source>
        <dbReference type="ARBA" id="ARBA00022475"/>
    </source>
</evidence>
<dbReference type="RefSeq" id="WP_204542030.1">
    <property type="nucleotide sequence ID" value="NZ_JAFBFI010000006.1"/>
</dbReference>
<keyword evidence="6 7" id="KW-0472">Membrane</keyword>
<organism evidence="10 11">
    <name type="scientific">Peribacillus deserti</name>
    <dbReference type="NCBI Taxonomy" id="673318"/>
    <lineage>
        <taxon>Bacteria</taxon>
        <taxon>Bacillati</taxon>
        <taxon>Bacillota</taxon>
        <taxon>Bacilli</taxon>
        <taxon>Bacillales</taxon>
        <taxon>Bacillaceae</taxon>
        <taxon>Peribacillus</taxon>
    </lineage>
</organism>
<evidence type="ECO:0000313" key="10">
    <source>
        <dbReference type="EMBL" id="MBM7692448.1"/>
    </source>
</evidence>
<dbReference type="SUPFAM" id="SSF50182">
    <property type="entry name" value="Sm-like ribonucleoproteins"/>
    <property type="match status" value="1"/>
</dbReference>
<dbReference type="Gene3D" id="1.10.287.1260">
    <property type="match status" value="1"/>
</dbReference>
<comment type="caution">
    <text evidence="10">The sequence shown here is derived from an EMBL/GenBank/DDBJ whole genome shotgun (WGS) entry which is preliminary data.</text>
</comment>
<dbReference type="Proteomes" id="UP000823486">
    <property type="component" value="Unassembled WGS sequence"/>
</dbReference>
<evidence type="ECO:0000313" key="11">
    <source>
        <dbReference type="Proteomes" id="UP000823486"/>
    </source>
</evidence>
<evidence type="ECO:0000256" key="7">
    <source>
        <dbReference type="SAM" id="Phobius"/>
    </source>
</evidence>
<dbReference type="Gene3D" id="3.30.70.100">
    <property type="match status" value="1"/>
</dbReference>
<dbReference type="Gene3D" id="2.30.30.60">
    <property type="match status" value="1"/>
</dbReference>
<feature type="transmembrane region" description="Helical" evidence="7">
    <location>
        <begin position="12"/>
        <end position="33"/>
    </location>
</feature>
<dbReference type="Pfam" id="PF21088">
    <property type="entry name" value="MS_channel_1st"/>
    <property type="match status" value="1"/>
</dbReference>
<feature type="domain" description="Mechanosensitive ion channel MscS" evidence="8">
    <location>
        <begin position="111"/>
        <end position="175"/>
    </location>
</feature>
<dbReference type="InterPro" id="IPR006685">
    <property type="entry name" value="MscS_channel_2nd"/>
</dbReference>
<proteinExistence type="inferred from homology"/>
<dbReference type="InterPro" id="IPR011014">
    <property type="entry name" value="MscS_channel_TM-2"/>
</dbReference>
<dbReference type="InterPro" id="IPR011066">
    <property type="entry name" value="MscS_channel_C_sf"/>
</dbReference>
<dbReference type="InterPro" id="IPR023408">
    <property type="entry name" value="MscS_beta-dom_sf"/>
</dbReference>